<feature type="region of interest" description="Disordered" evidence="1">
    <location>
        <begin position="120"/>
        <end position="144"/>
    </location>
</feature>
<feature type="region of interest" description="Disordered" evidence="1">
    <location>
        <begin position="48"/>
        <end position="73"/>
    </location>
</feature>
<dbReference type="EMBL" id="BSXT01000346">
    <property type="protein sequence ID" value="GMF25028.1"/>
    <property type="molecule type" value="Genomic_DNA"/>
</dbReference>
<dbReference type="OrthoDB" id="90974at2759"/>
<accession>A0A9W6U338</accession>
<keyword evidence="3" id="KW-1185">Reference proteome</keyword>
<name>A0A9W6U338_9STRA</name>
<proteinExistence type="predicted"/>
<comment type="caution">
    <text evidence="2">The sequence shown here is derived from an EMBL/GenBank/DDBJ whole genome shotgun (WGS) entry which is preliminary data.</text>
</comment>
<sequence length="263" mass="28940">MYIDENGPIFDDEEPISSDEHSSLVSGFSTPIDKTAIVAHAVGDHPMGERDLAEIPDGDWPPLRSGSDTSRRHLHQGRLSGTFAKAPAKAQMTSSCVSSSACSRSLQMQQPMTIGQKYPYGGGNGHGRRHHYPPPQPRTQRKRSCLRKESAFTCGSAARGSRLDELSATKMITVSYSAEPKKTLSFADQRGQHLVLEREFCPRDAPVCYCDVPSEVTLGRLTRRRSSSLDKWIEETVVRQHLLSMCVVSLVGCALIGLRQTAK</sequence>
<evidence type="ECO:0000256" key="1">
    <source>
        <dbReference type="SAM" id="MobiDB-lite"/>
    </source>
</evidence>
<protein>
    <submittedName>
        <fullName evidence="2">Unnamed protein product</fullName>
    </submittedName>
</protein>
<organism evidence="2 3">
    <name type="scientific">Phytophthora fragariaefolia</name>
    <dbReference type="NCBI Taxonomy" id="1490495"/>
    <lineage>
        <taxon>Eukaryota</taxon>
        <taxon>Sar</taxon>
        <taxon>Stramenopiles</taxon>
        <taxon>Oomycota</taxon>
        <taxon>Peronosporomycetes</taxon>
        <taxon>Peronosporales</taxon>
        <taxon>Peronosporaceae</taxon>
        <taxon>Phytophthora</taxon>
    </lineage>
</organism>
<dbReference type="Proteomes" id="UP001165121">
    <property type="component" value="Unassembled WGS sequence"/>
</dbReference>
<evidence type="ECO:0000313" key="2">
    <source>
        <dbReference type="EMBL" id="GMF25028.1"/>
    </source>
</evidence>
<feature type="region of interest" description="Disordered" evidence="1">
    <location>
        <begin position="1"/>
        <end position="25"/>
    </location>
</feature>
<reference evidence="2" key="1">
    <citation type="submission" date="2023-04" db="EMBL/GenBank/DDBJ databases">
        <title>Phytophthora fragariaefolia NBRC 109709.</title>
        <authorList>
            <person name="Ichikawa N."/>
            <person name="Sato H."/>
            <person name="Tonouchi N."/>
        </authorList>
    </citation>
    <scope>NUCLEOTIDE SEQUENCE</scope>
    <source>
        <strain evidence="2">NBRC 109709</strain>
    </source>
</reference>
<evidence type="ECO:0000313" key="3">
    <source>
        <dbReference type="Proteomes" id="UP001165121"/>
    </source>
</evidence>
<gene>
    <name evidence="2" type="ORF">Pfra01_000437000</name>
</gene>
<dbReference type="AlphaFoldDB" id="A0A9W6U338"/>